<gene>
    <name evidence="1" type="ORF">CBM2594_U10203</name>
</gene>
<dbReference type="RefSeq" id="WP_116328302.1">
    <property type="nucleotide sequence ID" value="NZ_OFSW01000032.1"/>
</dbReference>
<evidence type="ECO:0008006" key="3">
    <source>
        <dbReference type="Google" id="ProtNLM"/>
    </source>
</evidence>
<evidence type="ECO:0000313" key="1">
    <source>
        <dbReference type="EMBL" id="SPC25702.1"/>
    </source>
</evidence>
<comment type="caution">
    <text evidence="1">The sequence shown here is derived from an EMBL/GenBank/DDBJ whole genome shotgun (WGS) entry which is preliminary data.</text>
</comment>
<dbReference type="EMBL" id="OGUU01000045">
    <property type="protein sequence ID" value="SPC25702.1"/>
    <property type="molecule type" value="Genomic_DNA"/>
</dbReference>
<name>A0A7Z7JFM4_9BURK</name>
<organism evidence="1 2">
    <name type="scientific">Cupriavidus taiwanensis</name>
    <dbReference type="NCBI Taxonomy" id="164546"/>
    <lineage>
        <taxon>Bacteria</taxon>
        <taxon>Pseudomonadati</taxon>
        <taxon>Pseudomonadota</taxon>
        <taxon>Betaproteobacteria</taxon>
        <taxon>Burkholderiales</taxon>
        <taxon>Burkholderiaceae</taxon>
        <taxon>Cupriavidus</taxon>
    </lineage>
</organism>
<reference evidence="1 2" key="1">
    <citation type="submission" date="2018-01" db="EMBL/GenBank/DDBJ databases">
        <authorList>
            <person name="Clerissi C."/>
        </authorList>
    </citation>
    <scope>NUCLEOTIDE SEQUENCE [LARGE SCALE GENOMIC DNA]</scope>
    <source>
        <strain evidence="1">Cupriavidus taiwanensis STM 6021</strain>
    </source>
</reference>
<dbReference type="AlphaFoldDB" id="A0A7Z7JFM4"/>
<dbReference type="Proteomes" id="UP000257139">
    <property type="component" value="Unassembled WGS sequence"/>
</dbReference>
<protein>
    <recommendedName>
        <fullName evidence="3">ParB/Sulfiredoxin domain-containing protein</fullName>
    </recommendedName>
</protein>
<sequence length="141" mass="15820">MLSMIKCIKPHHYQWDGAWELANGQVVKPVIVILDPQKLRLQLERRLSGFEANPDRLATAMEIPVNGWFELPEIWYVHDQVVFKAGRHRTVALSTLGFASYPVVTIDSHAPGLLAKFGASICDARRAFDYGGIVDYPVMGN</sequence>
<proteinExistence type="predicted"/>
<accession>A0A7Z7JFM4</accession>
<evidence type="ECO:0000313" key="2">
    <source>
        <dbReference type="Proteomes" id="UP000257139"/>
    </source>
</evidence>